<dbReference type="Pfam" id="PF03798">
    <property type="entry name" value="TRAM_LAG1_CLN8"/>
    <property type="match status" value="1"/>
</dbReference>
<sequence length="238" mass="26772">MDFMASLAAEKRWLFPKFFAMYATIYCVGQLVMFRQWASRQHLDSASCLISLFHGTPAALAAAEASLTLPVGARSFTAPNARPQDHVLDHSIAYFAVDLLHYLVFLPRDVLIIGHHLATLFVFLTCRYLVRHGAYPLLVLLFLAEVTSLLQNVWTLTGILRDQSPTAARVYDVVSLPFYTLYMLARGVAGPLFLLKMAAFYLSGQAVDVIPWWVRISWILVVGIGIVISNLWIWNLLI</sequence>
<dbReference type="PANTHER" id="PTHR31766:SF2">
    <property type="entry name" value="GLABROUS1 ENHANCER-BINDING PROTEIN-LIKE 2"/>
    <property type="match status" value="1"/>
</dbReference>
<dbReference type="AlphaFoldDB" id="A0A1B6Q9J4"/>
<organism evidence="8 9">
    <name type="scientific">Sorghum bicolor</name>
    <name type="common">Sorghum</name>
    <name type="synonym">Sorghum vulgare</name>
    <dbReference type="NCBI Taxonomy" id="4558"/>
    <lineage>
        <taxon>Eukaryota</taxon>
        <taxon>Viridiplantae</taxon>
        <taxon>Streptophyta</taxon>
        <taxon>Embryophyta</taxon>
        <taxon>Tracheophyta</taxon>
        <taxon>Spermatophyta</taxon>
        <taxon>Magnoliopsida</taxon>
        <taxon>Liliopsida</taxon>
        <taxon>Poales</taxon>
        <taxon>Poaceae</taxon>
        <taxon>PACMAD clade</taxon>
        <taxon>Panicoideae</taxon>
        <taxon>Andropogonodae</taxon>
        <taxon>Andropogoneae</taxon>
        <taxon>Sorghinae</taxon>
        <taxon>Sorghum</taxon>
    </lineage>
</organism>
<dbReference type="Proteomes" id="UP000000768">
    <property type="component" value="Chromosome 2"/>
</dbReference>
<evidence type="ECO:0000256" key="1">
    <source>
        <dbReference type="ARBA" id="ARBA00004141"/>
    </source>
</evidence>
<comment type="subcellular location">
    <subcellularLocation>
        <location evidence="1">Membrane</location>
        <topology evidence="1">Multi-pass membrane protein</topology>
    </subcellularLocation>
</comment>
<feature type="transmembrane region" description="Helical" evidence="6">
    <location>
        <begin position="137"/>
        <end position="159"/>
    </location>
</feature>
<proteinExistence type="predicted"/>
<feature type="transmembrane region" description="Helical" evidence="6">
    <location>
        <begin position="110"/>
        <end position="130"/>
    </location>
</feature>
<dbReference type="GO" id="GO:0016020">
    <property type="term" value="C:membrane"/>
    <property type="evidence" value="ECO:0007669"/>
    <property type="project" value="UniProtKB-SubCell"/>
</dbReference>
<dbReference type="OMA" id="PYVVFRM"/>
<evidence type="ECO:0000256" key="6">
    <source>
        <dbReference type="SAM" id="Phobius"/>
    </source>
</evidence>
<dbReference type="InParanoid" id="A0A1B6Q9J4"/>
<dbReference type="OrthoDB" id="204175at2759"/>
<dbReference type="PROSITE" id="PS50922">
    <property type="entry name" value="TLC"/>
    <property type="match status" value="1"/>
</dbReference>
<dbReference type="InterPro" id="IPR040327">
    <property type="entry name" value="At5g14285-like"/>
</dbReference>
<keyword evidence="9" id="KW-1185">Reference proteome</keyword>
<evidence type="ECO:0000313" key="8">
    <source>
        <dbReference type="EMBL" id="KXG34598.1"/>
    </source>
</evidence>
<feature type="transmembrane region" description="Helical" evidence="6">
    <location>
        <begin position="13"/>
        <end position="34"/>
    </location>
</feature>
<keyword evidence="3 6" id="KW-1133">Transmembrane helix</keyword>
<evidence type="ECO:0000256" key="4">
    <source>
        <dbReference type="ARBA" id="ARBA00023136"/>
    </source>
</evidence>
<evidence type="ECO:0000256" key="5">
    <source>
        <dbReference type="PROSITE-ProRule" id="PRU00205"/>
    </source>
</evidence>
<dbReference type="Gramene" id="KXG34598">
    <property type="protein sequence ID" value="KXG34598"/>
    <property type="gene ID" value="SORBI_3002G064100"/>
</dbReference>
<dbReference type="InterPro" id="IPR006634">
    <property type="entry name" value="TLC-dom"/>
</dbReference>
<feature type="transmembrane region" description="Helical" evidence="6">
    <location>
        <begin position="212"/>
        <end position="234"/>
    </location>
</feature>
<protein>
    <recommendedName>
        <fullName evidence="7">TLC domain-containing protein</fullName>
    </recommendedName>
</protein>
<keyword evidence="4 5" id="KW-0472">Membrane</keyword>
<evidence type="ECO:0000313" key="9">
    <source>
        <dbReference type="Proteomes" id="UP000000768"/>
    </source>
</evidence>
<feature type="transmembrane region" description="Helical" evidence="6">
    <location>
        <begin position="179"/>
        <end position="200"/>
    </location>
</feature>
<dbReference type="EMBL" id="CM000761">
    <property type="protein sequence ID" value="KXG34598.1"/>
    <property type="molecule type" value="Genomic_DNA"/>
</dbReference>
<reference evidence="8 9" key="1">
    <citation type="journal article" date="2009" name="Nature">
        <title>The Sorghum bicolor genome and the diversification of grasses.</title>
        <authorList>
            <person name="Paterson A.H."/>
            <person name="Bowers J.E."/>
            <person name="Bruggmann R."/>
            <person name="Dubchak I."/>
            <person name="Grimwood J."/>
            <person name="Gundlach H."/>
            <person name="Haberer G."/>
            <person name="Hellsten U."/>
            <person name="Mitros T."/>
            <person name="Poliakov A."/>
            <person name="Schmutz J."/>
            <person name="Spannagl M."/>
            <person name="Tang H."/>
            <person name="Wang X."/>
            <person name="Wicker T."/>
            <person name="Bharti A.K."/>
            <person name="Chapman J."/>
            <person name="Feltus F.A."/>
            <person name="Gowik U."/>
            <person name="Grigoriev I.V."/>
            <person name="Lyons E."/>
            <person name="Maher C.A."/>
            <person name="Martis M."/>
            <person name="Narechania A."/>
            <person name="Otillar R.P."/>
            <person name="Penning B.W."/>
            <person name="Salamov A.A."/>
            <person name="Wang Y."/>
            <person name="Zhang L."/>
            <person name="Carpita N.C."/>
            <person name="Freeling M."/>
            <person name="Gingle A.R."/>
            <person name="Hash C.T."/>
            <person name="Keller B."/>
            <person name="Klein P."/>
            <person name="Kresovich S."/>
            <person name="McCann M.C."/>
            <person name="Ming R."/>
            <person name="Peterson D.G."/>
            <person name="Mehboob-ur-Rahman"/>
            <person name="Ware D."/>
            <person name="Westhoff P."/>
            <person name="Mayer K.F."/>
            <person name="Messing J."/>
            <person name="Rokhsar D.S."/>
        </authorList>
    </citation>
    <scope>NUCLEOTIDE SEQUENCE [LARGE SCALE GENOMIC DNA]</scope>
    <source>
        <strain evidence="9">cv. BTx623</strain>
    </source>
</reference>
<gene>
    <name evidence="8" type="ORF">SORBI_3002G064100</name>
</gene>
<name>A0A1B6Q9J4_SORBI</name>
<evidence type="ECO:0000256" key="2">
    <source>
        <dbReference type="ARBA" id="ARBA00022692"/>
    </source>
</evidence>
<evidence type="ECO:0000259" key="7">
    <source>
        <dbReference type="PROSITE" id="PS50922"/>
    </source>
</evidence>
<keyword evidence="2 5" id="KW-0812">Transmembrane</keyword>
<dbReference type="PANTHER" id="PTHR31766">
    <property type="entry name" value="GLABROUS1 ENHANCER-BINDING PROTEIN-LIKE 2"/>
    <property type="match status" value="1"/>
</dbReference>
<evidence type="ECO:0000256" key="3">
    <source>
        <dbReference type="ARBA" id="ARBA00022989"/>
    </source>
</evidence>
<dbReference type="eggNOG" id="ENOG502QTZA">
    <property type="taxonomic scope" value="Eukaryota"/>
</dbReference>
<feature type="domain" description="TLC" evidence="7">
    <location>
        <begin position="40"/>
        <end position="225"/>
    </location>
</feature>
<reference evidence="9" key="2">
    <citation type="journal article" date="2018" name="Plant J.">
        <title>The Sorghum bicolor reference genome: improved assembly, gene annotations, a transcriptome atlas, and signatures of genome organization.</title>
        <authorList>
            <person name="McCormick R.F."/>
            <person name="Truong S.K."/>
            <person name="Sreedasyam A."/>
            <person name="Jenkins J."/>
            <person name="Shu S."/>
            <person name="Sims D."/>
            <person name="Kennedy M."/>
            <person name="Amirebrahimi M."/>
            <person name="Weers B.D."/>
            <person name="McKinley B."/>
            <person name="Mattison A."/>
            <person name="Morishige D.T."/>
            <person name="Grimwood J."/>
            <person name="Schmutz J."/>
            <person name="Mullet J.E."/>
        </authorList>
    </citation>
    <scope>NUCLEOTIDE SEQUENCE [LARGE SCALE GENOMIC DNA]</scope>
    <source>
        <strain evidence="9">cv. BTx623</strain>
    </source>
</reference>
<dbReference type="SMART" id="SM00724">
    <property type="entry name" value="TLC"/>
    <property type="match status" value="1"/>
</dbReference>
<accession>A0A1B6Q9J4</accession>
<dbReference type="STRING" id="4558.A0A1B6Q9J4"/>